<keyword evidence="3" id="KW-0963">Cytoplasm</keyword>
<keyword evidence="3" id="KW-0820">tRNA-binding</keyword>
<dbReference type="GO" id="GO:0005524">
    <property type="term" value="F:ATP binding"/>
    <property type="evidence" value="ECO:0007669"/>
    <property type="project" value="UniProtKB-KW"/>
</dbReference>
<evidence type="ECO:0000313" key="4">
    <source>
        <dbReference type="EMBL" id="RSU01844.1"/>
    </source>
</evidence>
<dbReference type="HAMAP" id="MF_01539">
    <property type="entry name" value="TmcAL"/>
    <property type="match status" value="1"/>
</dbReference>
<dbReference type="GO" id="GO:0000049">
    <property type="term" value="F:tRNA binding"/>
    <property type="evidence" value="ECO:0007669"/>
    <property type="project" value="UniProtKB-KW"/>
</dbReference>
<proteinExistence type="inferred from homology"/>
<feature type="binding site" evidence="3">
    <location>
        <position position="161"/>
    </location>
    <ligand>
        <name>ATP</name>
        <dbReference type="ChEBI" id="CHEBI:30616"/>
    </ligand>
</feature>
<dbReference type="PANTHER" id="PTHR37825:SF1">
    <property type="entry name" value="TRNA(MET) CYTIDINE ACETATE LIGASE"/>
    <property type="match status" value="1"/>
</dbReference>
<evidence type="ECO:0000256" key="2">
    <source>
        <dbReference type="ARBA" id="ARBA00022694"/>
    </source>
</evidence>
<dbReference type="GO" id="GO:0006400">
    <property type="term" value="P:tRNA modification"/>
    <property type="evidence" value="ECO:0007669"/>
    <property type="project" value="UniProtKB-UniRule"/>
</dbReference>
<dbReference type="GeneID" id="63146516"/>
<comment type="similarity">
    <text evidence="3">Belongs to the TmcAL family.</text>
</comment>
<dbReference type="EC" id="6.3.4.-" evidence="3"/>
<keyword evidence="3" id="KW-0694">RNA-binding</keyword>
<evidence type="ECO:0000256" key="1">
    <source>
        <dbReference type="ARBA" id="ARBA00022598"/>
    </source>
</evidence>
<dbReference type="PANTHER" id="PTHR37825">
    <property type="entry name" value="TRNA(MET) CYTIDINE ACETATE LIGASE"/>
    <property type="match status" value="1"/>
</dbReference>
<name>A0A369AW55_9ENTE</name>
<dbReference type="InterPro" id="IPR014729">
    <property type="entry name" value="Rossmann-like_a/b/a_fold"/>
</dbReference>
<feature type="binding site" evidence="3">
    <location>
        <begin position="7"/>
        <end position="20"/>
    </location>
    <ligand>
        <name>ATP</name>
        <dbReference type="ChEBI" id="CHEBI:30616"/>
    </ligand>
</feature>
<dbReference type="Gene3D" id="3.40.50.620">
    <property type="entry name" value="HUPs"/>
    <property type="match status" value="1"/>
</dbReference>
<keyword evidence="5" id="KW-1185">Reference proteome</keyword>
<dbReference type="AlphaFoldDB" id="A0A369AW55"/>
<keyword evidence="1 3" id="KW-0436">Ligase</keyword>
<evidence type="ECO:0000313" key="5">
    <source>
        <dbReference type="Proteomes" id="UP000288197"/>
    </source>
</evidence>
<comment type="function">
    <text evidence="3">Catalyzes the formation of N(4)-acetylcytidine (ac(4)C) at the wobble position of elongator tRNA(Met), using acetate and ATP as substrates. First activates an acetate ion to form acetyladenylate (Ac-AMP) and then transfers the acetyl group to tRNA to form ac(4)C34.</text>
</comment>
<dbReference type="Proteomes" id="UP000288197">
    <property type="component" value="Unassembled WGS sequence"/>
</dbReference>
<organism evidence="4 5">
    <name type="scientific">Vagococcus fluvialis</name>
    <dbReference type="NCBI Taxonomy" id="2738"/>
    <lineage>
        <taxon>Bacteria</taxon>
        <taxon>Bacillati</taxon>
        <taxon>Bacillota</taxon>
        <taxon>Bacilli</taxon>
        <taxon>Lactobacillales</taxon>
        <taxon>Enterococcaceae</taxon>
        <taxon>Vagococcus</taxon>
    </lineage>
</organism>
<feature type="binding site" evidence="3">
    <location>
        <position position="186"/>
    </location>
    <ligand>
        <name>ATP</name>
        <dbReference type="ChEBI" id="CHEBI:30616"/>
    </ligand>
</feature>
<dbReference type="RefSeq" id="WP_114289717.1">
    <property type="nucleotide sequence ID" value="NZ_JAMDER010000018.1"/>
</dbReference>
<dbReference type="GO" id="GO:0005737">
    <property type="term" value="C:cytoplasm"/>
    <property type="evidence" value="ECO:0007669"/>
    <property type="project" value="UniProtKB-SubCell"/>
</dbReference>
<dbReference type="Pfam" id="PF05636">
    <property type="entry name" value="HIGH_NTase1"/>
    <property type="match status" value="1"/>
</dbReference>
<comment type="subcellular location">
    <subcellularLocation>
        <location evidence="3">Cytoplasm</location>
    </subcellularLocation>
</comment>
<dbReference type="NCBIfam" id="NF010191">
    <property type="entry name" value="PRK13670.1"/>
    <property type="match status" value="1"/>
</dbReference>
<protein>
    <recommendedName>
        <fullName evidence="3">tRNA(Met) cytidine acetate ligase</fullName>
        <ecNumber evidence="3">6.3.4.-</ecNumber>
    </recommendedName>
</protein>
<dbReference type="EMBL" id="NGJX01000006">
    <property type="protein sequence ID" value="RSU01844.1"/>
    <property type="molecule type" value="Genomic_DNA"/>
</dbReference>
<reference evidence="4 5" key="1">
    <citation type="submission" date="2017-05" db="EMBL/GenBank/DDBJ databases">
        <title>Vagococcus spp. assemblies.</title>
        <authorList>
            <person name="Gulvik C.A."/>
        </authorList>
    </citation>
    <scope>NUCLEOTIDE SEQUENCE [LARGE SCALE GENOMIC DNA]</scope>
    <source>
        <strain evidence="4 5">NCFB 2497</strain>
    </source>
</reference>
<dbReference type="InterPro" id="IPR008513">
    <property type="entry name" value="tRNA(Met)_cyd_acetate_ligase"/>
</dbReference>
<sequence length="392" mass="45526">MKSCGVIVEYNPFHNGHRYHLEEARKESQADVIVAVMSGNFLQRGEPAIIDKWQRAEEALKNGADLVIELPFAYAVQSADYFARGGVSLLHHLGVDALCFGTDSSSDLDYEKFGISHIRNEETINQLYQEIKNNGQSYPQQMTEIYRKLLPEWSLDFSSPNHILGMGYAKENAKFQKSMKLIPIKRVGNAYHDEEVSHQEFASATSIRKETLAGHLDALKNVLPENMIKTLSHSELIDWEKAWPLLKYQLLSSTTEELKEIYQMVEGLEYRFKEGAKKSNSFNEFMETVKSKRYTWTRIQRLCLYVLLQIRESQIKSVWDNNYLRVLGFNDTGRQFLKLKKKDLSVPLITNINQKNELLLELDIQVGRIYALLFEEYQEQDVYKMPIYIKEE</sequence>
<keyword evidence="3" id="KW-0067">ATP-binding</keyword>
<evidence type="ECO:0000256" key="3">
    <source>
        <dbReference type="HAMAP-Rule" id="MF_01539"/>
    </source>
</evidence>
<comment type="caution">
    <text evidence="3">Lacks conserved residue(s) required for the propagation of feature annotation.</text>
</comment>
<dbReference type="OrthoDB" id="9769796at2"/>
<keyword evidence="2 3" id="KW-0819">tRNA processing</keyword>
<accession>A0A369AW55</accession>
<feature type="binding site" evidence="3">
    <location>
        <position position="101"/>
    </location>
    <ligand>
        <name>ATP</name>
        <dbReference type="ChEBI" id="CHEBI:30616"/>
    </ligand>
</feature>
<keyword evidence="3" id="KW-0547">Nucleotide-binding</keyword>
<gene>
    <name evidence="3" type="primary">tmcAL</name>
    <name evidence="4" type="ORF">CBF32_07585</name>
</gene>
<dbReference type="GO" id="GO:0016879">
    <property type="term" value="F:ligase activity, forming carbon-nitrogen bonds"/>
    <property type="evidence" value="ECO:0007669"/>
    <property type="project" value="UniProtKB-UniRule"/>
</dbReference>
<comment type="caution">
    <text evidence="4">The sequence shown here is derived from an EMBL/GenBank/DDBJ whole genome shotgun (WGS) entry which is preliminary data.</text>
</comment>
<dbReference type="SUPFAM" id="SSF52374">
    <property type="entry name" value="Nucleotidylyl transferase"/>
    <property type="match status" value="1"/>
</dbReference>
<comment type="catalytic activity">
    <reaction evidence="3">
        <text>cytidine(34) in elongator tRNA(Met) + acetate + ATP = N(4)-acetylcytidine(34) in elongator tRNA(Met) + AMP + diphosphate</text>
        <dbReference type="Rhea" id="RHEA:58144"/>
        <dbReference type="Rhea" id="RHEA-COMP:10693"/>
        <dbReference type="Rhea" id="RHEA-COMP:10694"/>
        <dbReference type="ChEBI" id="CHEBI:30089"/>
        <dbReference type="ChEBI" id="CHEBI:30616"/>
        <dbReference type="ChEBI" id="CHEBI:33019"/>
        <dbReference type="ChEBI" id="CHEBI:74900"/>
        <dbReference type="ChEBI" id="CHEBI:82748"/>
        <dbReference type="ChEBI" id="CHEBI:456215"/>
    </reaction>
</comment>